<evidence type="ECO:0000313" key="2">
    <source>
        <dbReference type="Proteomes" id="UP000831701"/>
    </source>
</evidence>
<organism evidence="1 2">
    <name type="scientific">Scortum barcoo</name>
    <name type="common">barcoo grunter</name>
    <dbReference type="NCBI Taxonomy" id="214431"/>
    <lineage>
        <taxon>Eukaryota</taxon>
        <taxon>Metazoa</taxon>
        <taxon>Chordata</taxon>
        <taxon>Craniata</taxon>
        <taxon>Vertebrata</taxon>
        <taxon>Euteleostomi</taxon>
        <taxon>Actinopterygii</taxon>
        <taxon>Neopterygii</taxon>
        <taxon>Teleostei</taxon>
        <taxon>Neoteleostei</taxon>
        <taxon>Acanthomorphata</taxon>
        <taxon>Eupercaria</taxon>
        <taxon>Centrarchiformes</taxon>
        <taxon>Terapontoidei</taxon>
        <taxon>Terapontidae</taxon>
        <taxon>Scortum</taxon>
    </lineage>
</organism>
<dbReference type="EMBL" id="CM041549">
    <property type="protein sequence ID" value="KAI3356967.1"/>
    <property type="molecule type" value="Genomic_DNA"/>
</dbReference>
<accession>A0ACB8VMQ8</accession>
<evidence type="ECO:0000313" key="1">
    <source>
        <dbReference type="EMBL" id="KAI3356967.1"/>
    </source>
</evidence>
<comment type="caution">
    <text evidence="1">The sequence shown here is derived from an EMBL/GenBank/DDBJ whole genome shotgun (WGS) entry which is preliminary data.</text>
</comment>
<keyword evidence="2" id="KW-1185">Reference proteome</keyword>
<reference evidence="1" key="1">
    <citation type="submission" date="2022-04" db="EMBL/GenBank/DDBJ databases">
        <title>Jade perch genome.</title>
        <authorList>
            <person name="Chao B."/>
        </authorList>
    </citation>
    <scope>NUCLEOTIDE SEQUENCE</scope>
    <source>
        <strain evidence="1">CB-2022</strain>
    </source>
</reference>
<protein>
    <submittedName>
        <fullName evidence="1">Uncharacterized protein</fullName>
    </submittedName>
</protein>
<sequence>MPLLLLLCALIAVAAAQHLCDPLTQYVKDDQCCNMCGPDLNFEIPLHNKRNRTVCKCKVGFHCSSPADCSFCREHSSCQPGYEANPKGDHMHDTVCKKCPDGTFSSETSWNSVCTKWTKCGDQHRIAQKGTDISDNICEETSRTHIILIAVLLAILIVCLSLGAWFWTGRRGDVGGQCCVESCLRDKNEPVKLLTVTPTEREDEECVLNEVRSQQDESLRSPEESDEPSLEMSSDFQSRQLECYTENGKFVAQENGAAEKLSRQESQPQAFTA</sequence>
<dbReference type="Proteomes" id="UP000831701">
    <property type="component" value="Chromosome 19"/>
</dbReference>
<name>A0ACB8VMQ8_9TELE</name>
<gene>
    <name evidence="1" type="ORF">L3Q82_003602</name>
</gene>
<proteinExistence type="predicted"/>